<feature type="domain" description="Pyruvate phosphate dikinase AMP/ATP-binding" evidence="3">
    <location>
        <begin position="326"/>
        <end position="630"/>
    </location>
</feature>
<evidence type="ECO:0000313" key="4">
    <source>
        <dbReference type="EMBL" id="MBW16795.1"/>
    </source>
</evidence>
<protein>
    <submittedName>
        <fullName evidence="4">Putative phosphoenolpyruvate synthase</fullName>
    </submittedName>
</protein>
<evidence type="ECO:0000259" key="3">
    <source>
        <dbReference type="Pfam" id="PF01326"/>
    </source>
</evidence>
<name>A0A2H8TRJ0_9HEMI</name>
<evidence type="ECO:0000259" key="2">
    <source>
        <dbReference type="Pfam" id="PF00391"/>
    </source>
</evidence>
<dbReference type="SUPFAM" id="SSF56059">
    <property type="entry name" value="Glutathione synthetase ATP-binding domain-like"/>
    <property type="match status" value="1"/>
</dbReference>
<reference evidence="4" key="1">
    <citation type="submission" date="2017-10" db="EMBL/GenBank/DDBJ databases">
        <title>Transcriptome Assembly of Sugarcane Aphid Adults.</title>
        <authorList>
            <person name="Scully E.D."/>
            <person name="Palmer N.A."/>
            <person name="Geib S.M."/>
            <person name="Sarath G."/>
            <person name="Sattler S.E."/>
        </authorList>
    </citation>
    <scope>NUCLEOTIDE SEQUENCE</scope>
    <source>
        <tissue evidence="4">Whole body</tissue>
    </source>
</reference>
<dbReference type="Gene3D" id="3.30.1490.20">
    <property type="entry name" value="ATP-grasp fold, A domain"/>
    <property type="match status" value="1"/>
</dbReference>
<dbReference type="SUPFAM" id="SSF52009">
    <property type="entry name" value="Phosphohistidine domain"/>
    <property type="match status" value="1"/>
</dbReference>
<sequence>MENFRQRLCFSTPTISDILLDHERNNDVQDLMVFFGADKMGNMILLCVNQNVKLKQSKSLIHIRDPTGLEFTNQETDKGSYEFSSWKTLSLQFQCTVPMQTWRIIFSGRLKNGENYRHVKINFLWKPFGFPVYCDRNNTFFKHEIDHSDSEYVNNLLGFDQFGQISGLIVVDGKSEMINMHAMKLRRWNMSIDDSMFAGFMNTDIMCSIQKLKRINCRGHLKTTSVHEILTSDEIHFKNVENESPTIKIHHKNLSLNANLKSQINVNLNTVLIKTVIEDNFKGILLCFKDAFNTDNTVKCAEDISVNDHEVGLTLNLKSEMCAFSNIVGNKAKSLFRLKKAIVNGLINDAMVPDGICITTIAMRTHINENKELSNYLNNAIEKAKLNDYEQLSNYCERLNEQWKSTKLCAELLEAISDSVSEHRVYAVRSSGTFEDGKLTSSAGQYITKLGCAGHTSKVAAAVLECWSSNFSARALTYRKNNGQPLMCDMAVIIQDQVSGSGVAGVAFSRDPNTGDPGKIIIAASYGLEKAGVVSGSDEPFEVIVSRLQFDSVVNDSTTSVELPLTTSNFIVENGDDVKPRCVSDNLVKKLADICIRVENVFGSPQDIEWVAVEDQVYLLQTRPITSIFTWTNDEITREFDSAFTSDDVVMFYNVKEVYPNPMHTLSSTLDFFSTYPLFKLTETEPTDIYCNKQMCHTHNHICLNVCKMFQDLQPGSVYVKIIEYSIAGKSFLTDNIWEKILLKNRKSVLQKILKSYSSFKETLHIESLLNETYKLICNANIKQSDTALDLLNNINSVMDVLEKVTYCHVASSMNNIISHKSLAIIGLHFNKDSDVDTLSNFAMLINTPDIINVSMLKDIQAIAGVISEMPSKKEFCDLPVERCNDWLKLNCEKGYGQLENFIKKYGHKGVQELDFGSETWSTDRNRLFSCLQSLILYRNHRPDKISVEIDSRRFTRGCFNKMIFDYLLKRYRQSISYREQSKDMLVQITHKLRLGYRNLGEKLVAEGKIPDLKLIFFMSQYEVRKMCENNNCPEIVHKAMKRRKLWPDWALLQFDDVCYGPPVPKKNLDEEFVYSSIKLQLKGFCVFPGVIKGRACVLEHIEDARYLRTGDILIVKSVDIAWSPYFPIISGLVTEIGGVISHGAVVAREYGLPCLVGVQNVKKYFKTGDMVILDSEERFIIKDENIMKN</sequence>
<dbReference type="PANTHER" id="PTHR43615">
    <property type="entry name" value="PHOSPHOENOLPYRUVATE SYNTHASE-RELATED"/>
    <property type="match status" value="1"/>
</dbReference>
<dbReference type="InterPro" id="IPR013815">
    <property type="entry name" value="ATP_grasp_subdomain_1"/>
</dbReference>
<dbReference type="PANTHER" id="PTHR43615:SF1">
    <property type="entry name" value="PPDK_N DOMAIN-CONTAINING PROTEIN"/>
    <property type="match status" value="1"/>
</dbReference>
<dbReference type="Pfam" id="PF01326">
    <property type="entry name" value="PPDK_N"/>
    <property type="match status" value="1"/>
</dbReference>
<dbReference type="AlphaFoldDB" id="A0A2H8TRJ0"/>
<accession>A0A2H8TRJ0</accession>
<dbReference type="InterPro" id="IPR002192">
    <property type="entry name" value="PPDK_AMP/ATP-bd"/>
</dbReference>
<dbReference type="Pfam" id="PF00391">
    <property type="entry name" value="PEP-utilizers"/>
    <property type="match status" value="1"/>
</dbReference>
<dbReference type="GO" id="GO:0016301">
    <property type="term" value="F:kinase activity"/>
    <property type="evidence" value="ECO:0007669"/>
    <property type="project" value="InterPro"/>
</dbReference>
<feature type="domain" description="PEP-utilising enzyme mobile" evidence="2">
    <location>
        <begin position="1110"/>
        <end position="1177"/>
    </location>
</feature>
<dbReference type="Gene3D" id="3.50.30.10">
    <property type="entry name" value="Phosphohistidine domain"/>
    <property type="match status" value="1"/>
</dbReference>
<dbReference type="EMBL" id="GFXV01004990">
    <property type="protein sequence ID" value="MBW16795.1"/>
    <property type="molecule type" value="Transcribed_RNA"/>
</dbReference>
<dbReference type="InterPro" id="IPR051549">
    <property type="entry name" value="PEP_Utilizing_Enz"/>
</dbReference>
<organism evidence="4">
    <name type="scientific">Melanaphis sacchari</name>
    <dbReference type="NCBI Taxonomy" id="742174"/>
    <lineage>
        <taxon>Eukaryota</taxon>
        <taxon>Metazoa</taxon>
        <taxon>Ecdysozoa</taxon>
        <taxon>Arthropoda</taxon>
        <taxon>Hexapoda</taxon>
        <taxon>Insecta</taxon>
        <taxon>Pterygota</taxon>
        <taxon>Neoptera</taxon>
        <taxon>Paraneoptera</taxon>
        <taxon>Hemiptera</taxon>
        <taxon>Sternorrhyncha</taxon>
        <taxon>Aphidomorpha</taxon>
        <taxon>Aphidoidea</taxon>
        <taxon>Aphididae</taxon>
        <taxon>Aphidini</taxon>
        <taxon>Melanaphis</taxon>
    </lineage>
</organism>
<proteinExistence type="inferred from homology"/>
<keyword evidence="4" id="KW-0670">Pyruvate</keyword>
<dbReference type="OrthoDB" id="6123450at2759"/>
<comment type="similarity">
    <text evidence="1">Belongs to the PEP-utilizing enzyme family.</text>
</comment>
<dbReference type="InterPro" id="IPR036637">
    <property type="entry name" value="Phosphohistidine_dom_sf"/>
</dbReference>
<dbReference type="GO" id="GO:0005524">
    <property type="term" value="F:ATP binding"/>
    <property type="evidence" value="ECO:0007669"/>
    <property type="project" value="InterPro"/>
</dbReference>
<dbReference type="InterPro" id="IPR008279">
    <property type="entry name" value="PEP-util_enz_mobile_dom"/>
</dbReference>
<evidence type="ECO:0000256" key="1">
    <source>
        <dbReference type="ARBA" id="ARBA00007837"/>
    </source>
</evidence>
<dbReference type="Gene3D" id="3.30.470.20">
    <property type="entry name" value="ATP-grasp fold, B domain"/>
    <property type="match status" value="1"/>
</dbReference>
<gene>
    <name evidence="4" type="primary">pps_1</name>
</gene>